<proteinExistence type="predicted"/>
<evidence type="ECO:0000256" key="1">
    <source>
        <dbReference type="ARBA" id="ARBA00022468"/>
    </source>
</evidence>
<dbReference type="AlphaFoldDB" id="A0A9D4KHH2"/>
<dbReference type="SUPFAM" id="SSF55961">
    <property type="entry name" value="Bet v1-like"/>
    <property type="match status" value="1"/>
</dbReference>
<organism evidence="6 7">
    <name type="scientific">Dreissena polymorpha</name>
    <name type="common">Zebra mussel</name>
    <name type="synonym">Mytilus polymorpha</name>
    <dbReference type="NCBI Taxonomy" id="45954"/>
    <lineage>
        <taxon>Eukaryota</taxon>
        <taxon>Metazoa</taxon>
        <taxon>Spiralia</taxon>
        <taxon>Lophotrochozoa</taxon>
        <taxon>Mollusca</taxon>
        <taxon>Bivalvia</taxon>
        <taxon>Autobranchia</taxon>
        <taxon>Heteroconchia</taxon>
        <taxon>Euheterodonta</taxon>
        <taxon>Imparidentia</taxon>
        <taxon>Neoheterodontei</taxon>
        <taxon>Myida</taxon>
        <taxon>Dreissenoidea</taxon>
        <taxon>Dreissenidae</taxon>
        <taxon>Dreissena</taxon>
    </lineage>
</organism>
<feature type="region of interest" description="Disordered" evidence="3">
    <location>
        <begin position="141"/>
        <end position="197"/>
    </location>
</feature>
<dbReference type="InterPro" id="IPR023393">
    <property type="entry name" value="START-like_dom_sf"/>
</dbReference>
<dbReference type="FunFam" id="3.30.530.20:FF:000009">
    <property type="entry name" value="StAR related lipid transfer domain containing 13"/>
    <property type="match status" value="1"/>
</dbReference>
<dbReference type="Gene3D" id="3.30.530.20">
    <property type="match status" value="1"/>
</dbReference>
<dbReference type="GO" id="GO:0008289">
    <property type="term" value="F:lipid binding"/>
    <property type="evidence" value="ECO:0007669"/>
    <property type="project" value="InterPro"/>
</dbReference>
<dbReference type="GO" id="GO:0005096">
    <property type="term" value="F:GTPase activator activity"/>
    <property type="evidence" value="ECO:0007669"/>
    <property type="project" value="UniProtKB-KW"/>
</dbReference>
<dbReference type="Proteomes" id="UP000828390">
    <property type="component" value="Unassembled WGS sequence"/>
</dbReference>
<evidence type="ECO:0008006" key="8">
    <source>
        <dbReference type="Google" id="ProtNLM"/>
    </source>
</evidence>
<evidence type="ECO:0000259" key="4">
    <source>
        <dbReference type="PROSITE" id="PS50238"/>
    </source>
</evidence>
<feature type="region of interest" description="Disordered" evidence="3">
    <location>
        <begin position="798"/>
        <end position="821"/>
    </location>
</feature>
<dbReference type="CDD" id="cd09538">
    <property type="entry name" value="SAM_DLC1_2-like"/>
    <property type="match status" value="1"/>
</dbReference>
<dbReference type="PROSITE" id="PS50238">
    <property type="entry name" value="RHOGAP"/>
    <property type="match status" value="1"/>
</dbReference>
<evidence type="ECO:0000256" key="3">
    <source>
        <dbReference type="SAM" id="MobiDB-lite"/>
    </source>
</evidence>
<feature type="domain" description="Rho-GAP" evidence="4">
    <location>
        <begin position="638"/>
        <end position="844"/>
    </location>
</feature>
<dbReference type="InterPro" id="IPR013761">
    <property type="entry name" value="SAM/pointed_sf"/>
</dbReference>
<dbReference type="SMART" id="SM00324">
    <property type="entry name" value="RhoGAP"/>
    <property type="match status" value="1"/>
</dbReference>
<evidence type="ECO:0000259" key="5">
    <source>
        <dbReference type="PROSITE" id="PS50848"/>
    </source>
</evidence>
<dbReference type="GO" id="GO:0030036">
    <property type="term" value="P:actin cytoskeleton organization"/>
    <property type="evidence" value="ECO:0007669"/>
    <property type="project" value="TreeGrafter"/>
</dbReference>
<dbReference type="SUPFAM" id="SSF47769">
    <property type="entry name" value="SAM/Pointed domain"/>
    <property type="match status" value="1"/>
</dbReference>
<dbReference type="InterPro" id="IPR002913">
    <property type="entry name" value="START_lipid-bd_dom"/>
</dbReference>
<sequence>MAVMAEVDISIEITLAAQTEIEAIEACRWLRETGFPQYAQLYEDGQFPVDIDSVEKDHDFLDKEDIQSLFRRLNTLNKCAIMKIGTPTKKECEDSDDDDHQCALSDKWKYQRSSRRWSRKDLETSTSQPVQLTLLSASSHDSLLADQNSSSETGDSAQAGDSPVLDCKMHHTNSPDANGNMTIGINQKVNKKDTPKGAKGLLKRMESLKRTRSKKHKTITEISGPVITNSADMQAKIKHLNCQDIGSPGDWGKITSTQNVHVDKITSPRTEALTVLPSSLKTDLNLNTITMSSNSQTTLMSVHTNHLTSTPMLSAPSLSQTRALENGSVDDAFSLSSTNGALGLDTPLTLGRQSLGSDTTNSSEDNLFISGPGKFPTLLDDSLFVSDNSVRGRSFSYADDRKDVPVKRRSLDPRKHIHRVSIYDNVPVEEDLTTAQQELDIILSELFQNINGLNKAINGEDAELLEPPHLGKFDESSLVSSQCPTPETLSDRLGDDPLHEHDENEVISATLSSPDISDPELPAEETSHDDSAEHILVRDRRDSGVGSSLTRSNSERRRYRIRWHSFQKSHRPTSENRNLQIASLTARQILVLRKLLLLKLTALIEKHAPNRSGWSMTVPRFMKRNKGSDFKDKHVFGVPFSVMIQRTGQALPQCILHAMRYLRRTSGDAVGIFRKSGVRVRIQKLRNDLEANPESVDFEEMQAYDVADLVKLYFRELPECLLTNKLSEIFTSIFIYVPSDQRLEALQAAVVLMADENRDVLQSLLLFLSDISKHANRHQMTASNLAVCFAPSLFNMGGPRSASQTPSPRRNRKNPGIPDPRELMEQTAAHQCLTLMIQECKKLFTISTSTLSKCRVLCEDPVSLEELNSRVGDGDKNGYAAHIDACIQGLLKESREKFRGWVGYPTGLDVDVAYKKVGDGHPLRLWKCTADIEAPPAEVLNRILHDRQQWDEDLLQWSTLEKLDQQTEVFQYERNSLAPHPTRDFCVLRSWRTDLPKGACVLISTSIDHPKAESMGGLRGVELASRYLIEPCGTGKSRLTHISRVDIRQVCELVSLKLFILASLHRQDKAYLKCSQVVSCKSFLVYYDML</sequence>
<evidence type="ECO:0000256" key="2">
    <source>
        <dbReference type="ARBA" id="ARBA00022553"/>
    </source>
</evidence>
<dbReference type="Gene3D" id="1.10.555.10">
    <property type="entry name" value="Rho GTPase activation protein"/>
    <property type="match status" value="1"/>
</dbReference>
<reference evidence="6" key="2">
    <citation type="submission" date="2020-11" db="EMBL/GenBank/DDBJ databases">
        <authorList>
            <person name="McCartney M.A."/>
            <person name="Auch B."/>
            <person name="Kono T."/>
            <person name="Mallez S."/>
            <person name="Becker A."/>
            <person name="Gohl D.M."/>
            <person name="Silverstein K.A.T."/>
            <person name="Koren S."/>
            <person name="Bechman K.B."/>
            <person name="Herman A."/>
            <person name="Abrahante J.E."/>
            <person name="Garbe J."/>
        </authorList>
    </citation>
    <scope>NUCLEOTIDE SEQUENCE</scope>
    <source>
        <strain evidence="6">Duluth1</strain>
        <tissue evidence="6">Whole animal</tissue>
    </source>
</reference>
<feature type="compositionally biased region" description="Polar residues" evidence="3">
    <location>
        <begin position="147"/>
        <end position="156"/>
    </location>
</feature>
<dbReference type="PROSITE" id="PS50848">
    <property type="entry name" value="START"/>
    <property type="match status" value="1"/>
</dbReference>
<feature type="compositionally biased region" description="Polar residues" evidence="3">
    <location>
        <begin position="477"/>
        <end position="488"/>
    </location>
</feature>
<dbReference type="PANTHER" id="PTHR12659:SF7">
    <property type="entry name" value="CROSSVEINLESS C, ISOFORM C"/>
    <property type="match status" value="1"/>
</dbReference>
<feature type="region of interest" description="Disordered" evidence="3">
    <location>
        <begin position="473"/>
        <end position="551"/>
    </location>
</feature>
<feature type="compositionally biased region" description="Basic and acidic residues" evidence="3">
    <location>
        <begin position="525"/>
        <end position="543"/>
    </location>
</feature>
<dbReference type="InterPro" id="IPR000198">
    <property type="entry name" value="RhoGAP_dom"/>
</dbReference>
<dbReference type="InterPro" id="IPR008936">
    <property type="entry name" value="Rho_GTPase_activation_prot"/>
</dbReference>
<keyword evidence="7" id="KW-1185">Reference proteome</keyword>
<dbReference type="SMART" id="SM00234">
    <property type="entry name" value="START"/>
    <property type="match status" value="1"/>
</dbReference>
<dbReference type="SUPFAM" id="SSF48350">
    <property type="entry name" value="GTPase activation domain, GAP"/>
    <property type="match status" value="1"/>
</dbReference>
<dbReference type="Pfam" id="PF01852">
    <property type="entry name" value="START"/>
    <property type="match status" value="1"/>
</dbReference>
<evidence type="ECO:0000313" key="6">
    <source>
        <dbReference type="EMBL" id="KAH3839978.1"/>
    </source>
</evidence>
<dbReference type="PANTHER" id="PTHR12659">
    <property type="entry name" value="RHO-TYPE GTPASE ACTIVATING PROTEIN"/>
    <property type="match status" value="1"/>
</dbReference>
<dbReference type="Gene3D" id="1.10.287.2070">
    <property type="match status" value="1"/>
</dbReference>
<keyword evidence="2" id="KW-0597">Phosphoprotein</keyword>
<name>A0A9D4KHH2_DREPO</name>
<protein>
    <recommendedName>
        <fullName evidence="8">Rho GTPase-activating protein 7</fullName>
    </recommendedName>
</protein>
<dbReference type="Pfam" id="PF00620">
    <property type="entry name" value="RhoGAP"/>
    <property type="match status" value="1"/>
</dbReference>
<feature type="compositionally biased region" description="Basic and acidic residues" evidence="3">
    <location>
        <begin position="489"/>
        <end position="504"/>
    </location>
</feature>
<evidence type="ECO:0000313" key="7">
    <source>
        <dbReference type="Proteomes" id="UP000828390"/>
    </source>
</evidence>
<gene>
    <name evidence="6" type="ORF">DPMN_113419</name>
</gene>
<dbReference type="EMBL" id="JAIWYP010000004">
    <property type="protein sequence ID" value="KAH3839978.1"/>
    <property type="molecule type" value="Genomic_DNA"/>
</dbReference>
<comment type="caution">
    <text evidence="6">The sequence shown here is derived from an EMBL/GenBank/DDBJ whole genome shotgun (WGS) entry which is preliminary data.</text>
</comment>
<dbReference type="GO" id="GO:0035023">
    <property type="term" value="P:regulation of Rho protein signal transduction"/>
    <property type="evidence" value="ECO:0007669"/>
    <property type="project" value="TreeGrafter"/>
</dbReference>
<feature type="compositionally biased region" description="Polar residues" evidence="3">
    <location>
        <begin position="172"/>
        <end position="188"/>
    </location>
</feature>
<reference evidence="6" key="1">
    <citation type="journal article" date="2019" name="bioRxiv">
        <title>The Genome of the Zebra Mussel, Dreissena polymorpha: A Resource for Invasive Species Research.</title>
        <authorList>
            <person name="McCartney M.A."/>
            <person name="Auch B."/>
            <person name="Kono T."/>
            <person name="Mallez S."/>
            <person name="Zhang Y."/>
            <person name="Obille A."/>
            <person name="Becker A."/>
            <person name="Abrahante J.E."/>
            <person name="Garbe J."/>
            <person name="Badalamenti J.P."/>
            <person name="Herman A."/>
            <person name="Mangelson H."/>
            <person name="Liachko I."/>
            <person name="Sullivan S."/>
            <person name="Sone E.D."/>
            <person name="Koren S."/>
            <person name="Silverstein K.A.T."/>
            <person name="Beckman K.B."/>
            <person name="Gohl D.M."/>
        </authorList>
    </citation>
    <scope>NUCLEOTIDE SEQUENCE</scope>
    <source>
        <strain evidence="6">Duluth1</strain>
        <tissue evidence="6">Whole animal</tissue>
    </source>
</reference>
<dbReference type="GO" id="GO:0007165">
    <property type="term" value="P:signal transduction"/>
    <property type="evidence" value="ECO:0007669"/>
    <property type="project" value="InterPro"/>
</dbReference>
<feature type="domain" description="START" evidence="5">
    <location>
        <begin position="872"/>
        <end position="1048"/>
    </location>
</feature>
<keyword evidence="1" id="KW-0343">GTPase activation</keyword>
<accession>A0A9D4KHH2</accession>